<protein>
    <submittedName>
        <fullName evidence="1">Auxilin-like clathrin-binding protein required for normal clathrin function</fullName>
    </submittedName>
</protein>
<dbReference type="Proteomes" id="UP001274830">
    <property type="component" value="Unassembled WGS sequence"/>
</dbReference>
<gene>
    <name evidence="1" type="primary">SWA2_2</name>
    <name evidence="1" type="ORF">LTR78_001955</name>
</gene>
<evidence type="ECO:0000313" key="1">
    <source>
        <dbReference type="EMBL" id="KAK3677860.1"/>
    </source>
</evidence>
<reference evidence="1" key="1">
    <citation type="submission" date="2023-07" db="EMBL/GenBank/DDBJ databases">
        <title>Black Yeasts Isolated from many extreme environments.</title>
        <authorList>
            <person name="Coleine C."/>
            <person name="Stajich J.E."/>
            <person name="Selbmann L."/>
        </authorList>
    </citation>
    <scope>NUCLEOTIDE SEQUENCE</scope>
    <source>
        <strain evidence="1">CCFEE 5485</strain>
    </source>
</reference>
<accession>A0AAE0WTH2</accession>
<dbReference type="AlphaFoldDB" id="A0AAE0WTH2"/>
<sequence>MAYNIITFCNMASSEAVFAIPELLETFLLEVDMKTLLLCQAINKTFYGIINSSIKLQRKLYFIAKLDHGQRPKYNPLLEPNNHPRIYFSSAPAFVYIQSQQDLFVLQGRGEHNGRLRNRHSYKVKKGSWQRMLLAQPPRQFADTIVDTDDLDRFIIDRAFPSEMEAGQTAKEVLQWMLRRKTPRRKLMR</sequence>
<organism evidence="1 2">
    <name type="scientific">Recurvomyces mirabilis</name>
    <dbReference type="NCBI Taxonomy" id="574656"/>
    <lineage>
        <taxon>Eukaryota</taxon>
        <taxon>Fungi</taxon>
        <taxon>Dikarya</taxon>
        <taxon>Ascomycota</taxon>
        <taxon>Pezizomycotina</taxon>
        <taxon>Dothideomycetes</taxon>
        <taxon>Dothideomycetidae</taxon>
        <taxon>Mycosphaerellales</taxon>
        <taxon>Teratosphaeriaceae</taxon>
        <taxon>Recurvomyces</taxon>
    </lineage>
</organism>
<evidence type="ECO:0000313" key="2">
    <source>
        <dbReference type="Proteomes" id="UP001274830"/>
    </source>
</evidence>
<comment type="caution">
    <text evidence="1">The sequence shown here is derived from an EMBL/GenBank/DDBJ whole genome shotgun (WGS) entry which is preliminary data.</text>
</comment>
<dbReference type="EMBL" id="JAUTXT010000005">
    <property type="protein sequence ID" value="KAK3677860.1"/>
    <property type="molecule type" value="Genomic_DNA"/>
</dbReference>
<proteinExistence type="predicted"/>
<name>A0AAE0WTH2_9PEZI</name>
<keyword evidence="2" id="KW-1185">Reference proteome</keyword>